<dbReference type="GO" id="GO:0006508">
    <property type="term" value="P:proteolysis"/>
    <property type="evidence" value="ECO:0007669"/>
    <property type="project" value="UniProtKB-KW"/>
</dbReference>
<evidence type="ECO:0000256" key="10">
    <source>
        <dbReference type="ARBA" id="ARBA00022670"/>
    </source>
</evidence>
<dbReference type="GO" id="GO:0009252">
    <property type="term" value="P:peptidoglycan biosynthetic process"/>
    <property type="evidence" value="ECO:0007669"/>
    <property type="project" value="UniProtKB-UniPathway"/>
</dbReference>
<feature type="domain" description="Penicillin-binding protein OB-like" evidence="30">
    <location>
        <begin position="319"/>
        <end position="422"/>
    </location>
</feature>
<dbReference type="Pfam" id="PF00905">
    <property type="entry name" value="Transpeptidase"/>
    <property type="match status" value="1"/>
</dbReference>
<dbReference type="GO" id="GO:0008658">
    <property type="term" value="F:penicillin binding"/>
    <property type="evidence" value="ECO:0007669"/>
    <property type="project" value="InterPro"/>
</dbReference>
<keyword evidence="17" id="KW-0573">Peptidoglycan synthesis</keyword>
<dbReference type="InterPro" id="IPR023346">
    <property type="entry name" value="Lysozyme-like_dom_sf"/>
</dbReference>
<keyword evidence="21" id="KW-0511">Multifunctional enzyme</keyword>
<evidence type="ECO:0000256" key="23">
    <source>
        <dbReference type="ARBA" id="ARBA00034000"/>
    </source>
</evidence>
<dbReference type="SUPFAM" id="SSF53955">
    <property type="entry name" value="Lysozyme-like"/>
    <property type="match status" value="1"/>
</dbReference>
<comment type="catalytic activity">
    <reaction evidence="23">
        <text>Preferential cleavage: (Ac)2-L-Lys-D-Ala-|-D-Ala. Also transpeptidation of peptidyl-alanyl moieties that are N-acyl substituents of D-alanine.</text>
        <dbReference type="EC" id="3.4.16.4"/>
    </reaction>
</comment>
<keyword evidence="16" id="KW-0735">Signal-anchor</keyword>
<evidence type="ECO:0000256" key="16">
    <source>
        <dbReference type="ARBA" id="ARBA00022968"/>
    </source>
</evidence>
<dbReference type="GO" id="GO:0008955">
    <property type="term" value="F:peptidoglycan glycosyltransferase activity"/>
    <property type="evidence" value="ECO:0007669"/>
    <property type="project" value="UniProtKB-EC"/>
</dbReference>
<name>A0A238XT92_9PROT</name>
<protein>
    <recommendedName>
        <fullName evidence="6">Penicillin-binding protein 1A</fullName>
        <ecNumber evidence="24">2.4.99.28</ecNumber>
        <ecNumber evidence="5">3.4.16.4</ecNumber>
    </recommendedName>
</protein>
<evidence type="ECO:0000256" key="6">
    <source>
        <dbReference type="ARBA" id="ARBA00018638"/>
    </source>
</evidence>
<evidence type="ECO:0000256" key="17">
    <source>
        <dbReference type="ARBA" id="ARBA00022984"/>
    </source>
</evidence>
<dbReference type="GO" id="GO:0030288">
    <property type="term" value="C:outer membrane-bounded periplasmic space"/>
    <property type="evidence" value="ECO:0007669"/>
    <property type="project" value="TreeGrafter"/>
</dbReference>
<dbReference type="FunFam" id="1.10.3810.10:FF:000003">
    <property type="entry name" value="Penicillin-binding protein 1a"/>
    <property type="match status" value="1"/>
</dbReference>
<keyword evidence="20" id="KW-0046">Antibiotic resistance</keyword>
<dbReference type="UniPathway" id="UPA00219"/>
<proteinExistence type="inferred from homology"/>
<evidence type="ECO:0000256" key="20">
    <source>
        <dbReference type="ARBA" id="ARBA00023251"/>
    </source>
</evidence>
<dbReference type="Pfam" id="PF17092">
    <property type="entry name" value="PCB_OB"/>
    <property type="match status" value="1"/>
</dbReference>
<keyword evidence="10" id="KW-0645">Protease</keyword>
<evidence type="ECO:0000256" key="8">
    <source>
        <dbReference type="ARBA" id="ARBA00022519"/>
    </source>
</evidence>
<evidence type="ECO:0000256" key="1">
    <source>
        <dbReference type="ARBA" id="ARBA00004249"/>
    </source>
</evidence>
<dbReference type="PANTHER" id="PTHR32282:SF27">
    <property type="entry name" value="PENICILLIN-BINDING PROTEIN 1A"/>
    <property type="match status" value="1"/>
</dbReference>
<feature type="region of interest" description="Disordered" evidence="27">
    <location>
        <begin position="770"/>
        <end position="790"/>
    </location>
</feature>
<dbReference type="GO" id="GO:0008360">
    <property type="term" value="P:regulation of cell shape"/>
    <property type="evidence" value="ECO:0007669"/>
    <property type="project" value="UniProtKB-KW"/>
</dbReference>
<keyword evidence="9" id="KW-0121">Carboxypeptidase</keyword>
<keyword evidence="15" id="KW-0133">Cell shape</keyword>
<evidence type="ECO:0000256" key="19">
    <source>
        <dbReference type="ARBA" id="ARBA00023136"/>
    </source>
</evidence>
<dbReference type="GO" id="GO:0005886">
    <property type="term" value="C:plasma membrane"/>
    <property type="evidence" value="ECO:0007669"/>
    <property type="project" value="UniProtKB-SubCell"/>
</dbReference>
<evidence type="ECO:0000256" key="22">
    <source>
        <dbReference type="ARBA" id="ARBA00023316"/>
    </source>
</evidence>
<dbReference type="GO" id="GO:0009002">
    <property type="term" value="F:serine-type D-Ala-D-Ala carboxypeptidase activity"/>
    <property type="evidence" value="ECO:0007669"/>
    <property type="project" value="UniProtKB-EC"/>
</dbReference>
<keyword evidence="13" id="KW-0812">Transmembrane</keyword>
<dbReference type="GO" id="GO:0071555">
    <property type="term" value="P:cell wall organization"/>
    <property type="evidence" value="ECO:0007669"/>
    <property type="project" value="UniProtKB-KW"/>
</dbReference>
<keyword evidence="32" id="KW-1185">Reference proteome</keyword>
<evidence type="ECO:0000256" key="27">
    <source>
        <dbReference type="SAM" id="MobiDB-lite"/>
    </source>
</evidence>
<dbReference type="InterPro" id="IPR036950">
    <property type="entry name" value="PBP_transglycosylase"/>
</dbReference>
<dbReference type="Proteomes" id="UP000198305">
    <property type="component" value="Unassembled WGS sequence"/>
</dbReference>
<evidence type="ECO:0000256" key="25">
    <source>
        <dbReference type="ARBA" id="ARBA00049902"/>
    </source>
</evidence>
<accession>A0A238XT92</accession>
<evidence type="ECO:0000256" key="4">
    <source>
        <dbReference type="ARBA" id="ARBA00007739"/>
    </source>
</evidence>
<evidence type="ECO:0000256" key="12">
    <source>
        <dbReference type="ARBA" id="ARBA00022679"/>
    </source>
</evidence>
<evidence type="ECO:0000256" key="26">
    <source>
        <dbReference type="ARBA" id="ARBA00060592"/>
    </source>
</evidence>
<evidence type="ECO:0000256" key="3">
    <source>
        <dbReference type="ARBA" id="ARBA00007090"/>
    </source>
</evidence>
<keyword evidence="19" id="KW-0472">Membrane</keyword>
<evidence type="ECO:0000313" key="32">
    <source>
        <dbReference type="Proteomes" id="UP000198305"/>
    </source>
</evidence>
<evidence type="ECO:0000256" key="11">
    <source>
        <dbReference type="ARBA" id="ARBA00022676"/>
    </source>
</evidence>
<dbReference type="SUPFAM" id="SSF56601">
    <property type="entry name" value="beta-lactamase/transpeptidase-like"/>
    <property type="match status" value="1"/>
</dbReference>
<gene>
    <name evidence="31" type="ORF">SAMN05192560_0159</name>
</gene>
<evidence type="ECO:0000256" key="13">
    <source>
        <dbReference type="ARBA" id="ARBA00022692"/>
    </source>
</evidence>
<comment type="pathway">
    <text evidence="26">Glycan biosynthesis.</text>
</comment>
<keyword evidence="22" id="KW-0961">Cell wall biogenesis/degradation</keyword>
<dbReference type="InterPro" id="IPR001460">
    <property type="entry name" value="PCN-bd_Tpept"/>
</dbReference>
<keyword evidence="8" id="KW-0997">Cell inner membrane</keyword>
<dbReference type="Gene3D" id="3.40.710.10">
    <property type="entry name" value="DD-peptidase/beta-lactamase superfamily"/>
    <property type="match status" value="2"/>
</dbReference>
<dbReference type="EC" id="2.4.99.28" evidence="24"/>
<evidence type="ECO:0000313" key="31">
    <source>
        <dbReference type="EMBL" id="SNR61788.1"/>
    </source>
</evidence>
<dbReference type="OrthoDB" id="9766909at2"/>
<comment type="similarity">
    <text evidence="3">In the C-terminal section; belongs to the transpeptidase family.</text>
</comment>
<comment type="subcellular location">
    <subcellularLocation>
        <location evidence="1">Cell inner membrane</location>
        <topology evidence="1">Single-pass type II membrane protein</topology>
    </subcellularLocation>
</comment>
<feature type="domain" description="Glycosyl transferase family 51" evidence="29">
    <location>
        <begin position="59"/>
        <end position="233"/>
    </location>
</feature>
<evidence type="ECO:0000256" key="18">
    <source>
        <dbReference type="ARBA" id="ARBA00022989"/>
    </source>
</evidence>
<sequence length="790" mass="87207">MLPKKWWQFLILTGIILGLVATALVALAATLIYPELPSLDALTDYKPKVPMRVYSADGYLIGEFGEERRAFISINDTPTILKQAILAAEDERFYQHGGIDTLGILRAAVSNVISGSFKEGASTITMQVARNFFLSREKTATRKLSEALLSIKIEHSLTKDQILELYINQIYLGHRSYGFAAASQVYYGKPLNELSIAEAAMLAGLPKAPSRYNPFANIKRSEARQHYVLRRMKELHFIDQKQYDAAYNEPHHLRQSRKIRELSADYVAEIVRQAMYERYKNDIYSSGLKIYTTIRKSDQEAANRAILQGIIDYDRRHGYRGPEKTVTPGANPTGNGTWLDNALDALETFQGMVPAVVTDASPKAVSVYSKDGNNIEISGDGLAFVKKQLNDKDAAKRTIKPGAVIRIMRQKDAWHIVQLPQAEAALVSLDTENGAVRALVGGFDFNRNKFNHVTQAWRQPGSSFKPFIYSASLEKGFTPATMIEDEPISISARETGSGSSWQPKNYDRKYDGPMRVRTALTKSKNMVSIRILEGIGVNYAQDYITRFGFSPKDHPPYLAMALGSGSVTAWQMAGAYAVFANGGYRVKPYIIDKVVDPRGKVVEQSKPLLAGQGAPRVIDGRNAFIMNSMLRDVVRIGTASKARALGRSDLAGKTGTTNNQIDAWFAGYNPKQVAIAWMGYDKPKSLGSLETGGKAALPIWVDYMSSALKGTPNVTPTMPDGISAIRINPETGMRSTDDSGVVEYFYQEFPPPEPEEPAFSIIPGFPIPGHGATVPMEKKDSAPQGPDQLF</sequence>
<evidence type="ECO:0000259" key="29">
    <source>
        <dbReference type="Pfam" id="PF00912"/>
    </source>
</evidence>
<comment type="catalytic activity">
    <reaction evidence="25">
        <text>[GlcNAc-(1-&gt;4)-Mur2Ac(oyl-L-Ala-gamma-D-Glu-L-Lys-D-Ala-D-Ala)](n)-di-trans,octa-cis-undecaprenyl diphosphate + beta-D-GlcNAc-(1-&gt;4)-Mur2Ac(oyl-L-Ala-gamma-D-Glu-L-Lys-D-Ala-D-Ala)-di-trans,octa-cis-undecaprenyl diphosphate = [GlcNAc-(1-&gt;4)-Mur2Ac(oyl-L-Ala-gamma-D-Glu-L-Lys-D-Ala-D-Ala)](n+1)-di-trans,octa-cis-undecaprenyl diphosphate + di-trans,octa-cis-undecaprenyl diphosphate + H(+)</text>
        <dbReference type="Rhea" id="RHEA:23708"/>
        <dbReference type="Rhea" id="RHEA-COMP:9602"/>
        <dbReference type="Rhea" id="RHEA-COMP:9603"/>
        <dbReference type="ChEBI" id="CHEBI:15378"/>
        <dbReference type="ChEBI" id="CHEBI:58405"/>
        <dbReference type="ChEBI" id="CHEBI:60033"/>
        <dbReference type="ChEBI" id="CHEBI:78435"/>
        <dbReference type="EC" id="2.4.99.28"/>
    </reaction>
</comment>
<dbReference type="InterPro" id="IPR012338">
    <property type="entry name" value="Beta-lactam/transpept-like"/>
</dbReference>
<feature type="domain" description="Penicillin-binding protein transpeptidase" evidence="28">
    <location>
        <begin position="426"/>
        <end position="699"/>
    </location>
</feature>
<evidence type="ECO:0000256" key="15">
    <source>
        <dbReference type="ARBA" id="ARBA00022960"/>
    </source>
</evidence>
<dbReference type="PANTHER" id="PTHR32282">
    <property type="entry name" value="BINDING PROTEIN TRANSPEPTIDASE, PUTATIVE-RELATED"/>
    <property type="match status" value="1"/>
</dbReference>
<dbReference type="InterPro" id="IPR031376">
    <property type="entry name" value="PCB_OB"/>
</dbReference>
<organism evidence="31 32">
    <name type="scientific">Methylobacillus rhizosphaerae</name>
    <dbReference type="NCBI Taxonomy" id="551994"/>
    <lineage>
        <taxon>Bacteria</taxon>
        <taxon>Pseudomonadati</taxon>
        <taxon>Pseudomonadota</taxon>
        <taxon>Betaproteobacteria</taxon>
        <taxon>Nitrosomonadales</taxon>
        <taxon>Methylophilaceae</taxon>
        <taxon>Methylobacillus</taxon>
    </lineage>
</organism>
<dbReference type="Pfam" id="PF00912">
    <property type="entry name" value="Transgly"/>
    <property type="match status" value="1"/>
</dbReference>
<evidence type="ECO:0000256" key="14">
    <source>
        <dbReference type="ARBA" id="ARBA00022801"/>
    </source>
</evidence>
<dbReference type="NCBIfam" id="TIGR02074">
    <property type="entry name" value="PBP_1a_fam"/>
    <property type="match status" value="1"/>
</dbReference>
<keyword evidence="11" id="KW-0328">Glycosyltransferase</keyword>
<evidence type="ECO:0000256" key="5">
    <source>
        <dbReference type="ARBA" id="ARBA00012448"/>
    </source>
</evidence>
<keyword evidence="18" id="KW-1133">Transmembrane helix</keyword>
<evidence type="ECO:0000256" key="7">
    <source>
        <dbReference type="ARBA" id="ARBA00022475"/>
    </source>
</evidence>
<evidence type="ECO:0000259" key="28">
    <source>
        <dbReference type="Pfam" id="PF00905"/>
    </source>
</evidence>
<evidence type="ECO:0000256" key="9">
    <source>
        <dbReference type="ARBA" id="ARBA00022645"/>
    </source>
</evidence>
<dbReference type="InterPro" id="IPR050396">
    <property type="entry name" value="Glycosyltr_51/Transpeptidase"/>
</dbReference>
<keyword evidence="7" id="KW-1003">Cell membrane</keyword>
<dbReference type="RefSeq" id="WP_089374323.1">
    <property type="nucleotide sequence ID" value="NZ_FZOA01000001.1"/>
</dbReference>
<comment type="pathway">
    <text evidence="2">Cell wall biogenesis; peptidoglycan biosynthesis.</text>
</comment>
<keyword evidence="14" id="KW-0378">Hydrolase</keyword>
<keyword evidence="12" id="KW-0808">Transferase</keyword>
<evidence type="ECO:0000256" key="24">
    <source>
        <dbReference type="ARBA" id="ARBA00044770"/>
    </source>
</evidence>
<dbReference type="InterPro" id="IPR001264">
    <property type="entry name" value="Glyco_trans_51"/>
</dbReference>
<evidence type="ECO:0000256" key="21">
    <source>
        <dbReference type="ARBA" id="ARBA00023268"/>
    </source>
</evidence>
<evidence type="ECO:0000256" key="2">
    <source>
        <dbReference type="ARBA" id="ARBA00004752"/>
    </source>
</evidence>
<reference evidence="32" key="1">
    <citation type="submission" date="2017-06" db="EMBL/GenBank/DDBJ databases">
        <authorList>
            <person name="Varghese N."/>
            <person name="Submissions S."/>
        </authorList>
    </citation>
    <scope>NUCLEOTIDE SEQUENCE [LARGE SCALE GENOMIC DNA]</scope>
    <source>
        <strain evidence="32">Ca-68</strain>
    </source>
</reference>
<evidence type="ECO:0000259" key="30">
    <source>
        <dbReference type="Pfam" id="PF17092"/>
    </source>
</evidence>
<comment type="similarity">
    <text evidence="4">In the N-terminal section; belongs to the glycosyltransferase 51 family.</text>
</comment>
<dbReference type="EC" id="3.4.16.4" evidence="5"/>
<dbReference type="Gene3D" id="1.10.3810.10">
    <property type="entry name" value="Biosynthetic peptidoglycan transglycosylase-like"/>
    <property type="match status" value="1"/>
</dbReference>
<dbReference type="AlphaFoldDB" id="A0A238XT92"/>
<dbReference type="GO" id="GO:0046677">
    <property type="term" value="P:response to antibiotic"/>
    <property type="evidence" value="ECO:0007669"/>
    <property type="project" value="UniProtKB-KW"/>
</dbReference>
<dbReference type="EMBL" id="FZOA01000001">
    <property type="protein sequence ID" value="SNR61788.1"/>
    <property type="molecule type" value="Genomic_DNA"/>
</dbReference>